<dbReference type="EMBL" id="RJUR01000014">
    <property type="protein sequence ID" value="ROQ49154.1"/>
    <property type="molecule type" value="Genomic_DNA"/>
</dbReference>
<proteinExistence type="predicted"/>
<gene>
    <name evidence="3" type="ORF">EDF85_3466</name>
</gene>
<dbReference type="Proteomes" id="UP000269115">
    <property type="component" value="Unassembled WGS sequence"/>
</dbReference>
<dbReference type="CDD" id="cd13589">
    <property type="entry name" value="PBP2_polyamine_RpCGA009"/>
    <property type="match status" value="1"/>
</dbReference>
<dbReference type="GeneID" id="87480709"/>
<feature type="signal peptide" evidence="2">
    <location>
        <begin position="1"/>
        <end position="20"/>
    </location>
</feature>
<dbReference type="RefSeq" id="WP_058540381.1">
    <property type="nucleotide sequence ID" value="NZ_LKGZ01000001.1"/>
</dbReference>
<sequence length="344" mass="37260">MKKTTIAAVLLSAFAANALAAEITVISFGGASKDVQTEAFYAPFAAASHSKVVAGEYNGEMGRIKVMVDTNSVNWDVVQVESAELIRGCEEGLFEHLDLNRIGKEADFVPGTLSDCGGGLLVWSMALAYNGDKLKQAPTGWSDFWDTKKFPGKRSLRKGAKYTLEAALMADGVPYADVYKVLSTPEGVERAFRKLDQIKPDIQWWEAGAQPMQFLASGDVVMSTAFNGRVFAAQAAGANVHTVWNGSIYAIDSWAIPKGSKNKALAEDFIAFSLRPENQKIHTTKLGYGSTNLHTAGLLDPALAAQLNTAPDNLAQAIPMDSEFWVNNGEDLEQRFNAWVAKTK</sequence>
<evidence type="ECO:0000313" key="3">
    <source>
        <dbReference type="EMBL" id="ROQ49154.1"/>
    </source>
</evidence>
<name>A0A9X8HK08_PSEPU</name>
<comment type="caution">
    <text evidence="3">The sequence shown here is derived from an EMBL/GenBank/DDBJ whole genome shotgun (WGS) entry which is preliminary data.</text>
</comment>
<feature type="chain" id="PRO_5040935174" evidence="2">
    <location>
        <begin position="21"/>
        <end position="344"/>
    </location>
</feature>
<dbReference type="InterPro" id="IPR006059">
    <property type="entry name" value="SBP"/>
</dbReference>
<dbReference type="PANTHER" id="PTHR30222">
    <property type="entry name" value="SPERMIDINE/PUTRESCINE-BINDING PERIPLASMIC PROTEIN"/>
    <property type="match status" value="1"/>
</dbReference>
<reference evidence="3 4" key="1">
    <citation type="submission" date="2018-11" db="EMBL/GenBank/DDBJ databases">
        <title>Genomic analyses of the natural microbiome of Caenorhabditis elegans.</title>
        <authorList>
            <person name="Samuel B."/>
        </authorList>
    </citation>
    <scope>NUCLEOTIDE SEQUENCE [LARGE SCALE GENOMIC DNA]</scope>
    <source>
        <strain evidence="3 4">BIGb0473</strain>
    </source>
</reference>
<evidence type="ECO:0000256" key="2">
    <source>
        <dbReference type="SAM" id="SignalP"/>
    </source>
</evidence>
<organism evidence="3 4">
    <name type="scientific">Pseudomonas putida</name>
    <name type="common">Arthrobacter siderocapsulatus</name>
    <dbReference type="NCBI Taxonomy" id="303"/>
    <lineage>
        <taxon>Bacteria</taxon>
        <taxon>Pseudomonadati</taxon>
        <taxon>Pseudomonadota</taxon>
        <taxon>Gammaproteobacteria</taxon>
        <taxon>Pseudomonadales</taxon>
        <taxon>Pseudomonadaceae</taxon>
        <taxon>Pseudomonas</taxon>
    </lineage>
</organism>
<dbReference type="Pfam" id="PF13416">
    <property type="entry name" value="SBP_bac_8"/>
    <property type="match status" value="1"/>
</dbReference>
<evidence type="ECO:0000313" key="4">
    <source>
        <dbReference type="Proteomes" id="UP000269115"/>
    </source>
</evidence>
<dbReference type="PANTHER" id="PTHR30222:SF2">
    <property type="entry name" value="ABC TRANSPORTER SUBSTRATE-BINDING PROTEIN"/>
    <property type="match status" value="1"/>
</dbReference>
<accession>A0A9X8HK08</accession>
<dbReference type="Gene3D" id="3.40.190.10">
    <property type="entry name" value="Periplasmic binding protein-like II"/>
    <property type="match status" value="2"/>
</dbReference>
<protein>
    <submittedName>
        <fullName evidence="3">Spermidine/putrescine transport system substrate-binding protein</fullName>
    </submittedName>
</protein>
<evidence type="ECO:0000256" key="1">
    <source>
        <dbReference type="ARBA" id="ARBA00022729"/>
    </source>
</evidence>
<dbReference type="AlphaFoldDB" id="A0A9X8HK08"/>
<keyword evidence="1 2" id="KW-0732">Signal</keyword>
<dbReference type="SUPFAM" id="SSF53850">
    <property type="entry name" value="Periplasmic binding protein-like II"/>
    <property type="match status" value="1"/>
</dbReference>